<evidence type="ECO:0000256" key="2">
    <source>
        <dbReference type="ARBA" id="ARBA00022519"/>
    </source>
</evidence>
<keyword evidence="2" id="KW-0472">Membrane</keyword>
<comment type="similarity">
    <text evidence="1">Belongs to the glycosyltransferase 2 family.</text>
</comment>
<sequence>MVGPLSTESASAGLNPDSVERPGLRGRVAILMCTYNGGRFLTEQLESIQQQDYSDWDLYISDDGSTDSTLEIIKAFQARSGKERVVLLSGPGRGFARNFMSLTCDQDVNADFYAWSDQDDIWAADKLSAALAWLNQIPKNTPALYSSRTTLVDESGNHTGLTSRYSGSFGFSNALVENVAAGNTMVFNRAARELLKSASQHGNVVAHDWWAYLLVTGVGGSFYYDTTPHIFYRQHAMNSIGAAIGLKSALVRIHKLFQGRLSRWIDQNIAGLDAIEHRLTETNREVLQRFKSARARKLPGRVIGIWRSGIYRQTFMGNVGLLVAAIFKGV</sequence>
<dbReference type="InterPro" id="IPR029044">
    <property type="entry name" value="Nucleotide-diphossugar_trans"/>
</dbReference>
<dbReference type="CDD" id="cd04196">
    <property type="entry name" value="GT_2_like_d"/>
    <property type="match status" value="1"/>
</dbReference>
<organism evidence="6 7">
    <name type="scientific">Pseudomonas frederiksbergensis</name>
    <dbReference type="NCBI Taxonomy" id="104087"/>
    <lineage>
        <taxon>Bacteria</taxon>
        <taxon>Pseudomonadati</taxon>
        <taxon>Pseudomonadota</taxon>
        <taxon>Gammaproteobacteria</taxon>
        <taxon>Pseudomonadales</taxon>
        <taxon>Pseudomonadaceae</taxon>
        <taxon>Pseudomonas</taxon>
    </lineage>
</organism>
<dbReference type="EC" id="2.4.-.-" evidence="6"/>
<dbReference type="EMBL" id="JAAAXX010000002">
    <property type="protein sequence ID" value="KAF2391001.1"/>
    <property type="molecule type" value="Genomic_DNA"/>
</dbReference>
<feature type="domain" description="Glycosyltransferase 2-like" evidence="5">
    <location>
        <begin position="30"/>
        <end position="144"/>
    </location>
</feature>
<dbReference type="PANTHER" id="PTHR43685">
    <property type="entry name" value="GLYCOSYLTRANSFERASE"/>
    <property type="match status" value="1"/>
</dbReference>
<dbReference type="AlphaFoldDB" id="A0A6L5BQT6"/>
<dbReference type="SUPFAM" id="SSF53448">
    <property type="entry name" value="Nucleotide-diphospho-sugar transferases"/>
    <property type="match status" value="1"/>
</dbReference>
<keyword evidence="4 6" id="KW-0808">Transferase</keyword>
<dbReference type="InterPro" id="IPR050834">
    <property type="entry name" value="Glycosyltransf_2"/>
</dbReference>
<keyword evidence="2" id="KW-1003">Cell membrane</keyword>
<dbReference type="GO" id="GO:0016757">
    <property type="term" value="F:glycosyltransferase activity"/>
    <property type="evidence" value="ECO:0007669"/>
    <property type="project" value="UniProtKB-KW"/>
</dbReference>
<evidence type="ECO:0000256" key="4">
    <source>
        <dbReference type="ARBA" id="ARBA00022679"/>
    </source>
</evidence>
<dbReference type="InterPro" id="IPR001173">
    <property type="entry name" value="Glyco_trans_2-like"/>
</dbReference>
<evidence type="ECO:0000313" key="6">
    <source>
        <dbReference type="EMBL" id="KAF2391001.1"/>
    </source>
</evidence>
<comment type="caution">
    <text evidence="6">The sequence shown here is derived from an EMBL/GenBank/DDBJ whole genome shotgun (WGS) entry which is preliminary data.</text>
</comment>
<evidence type="ECO:0000313" key="7">
    <source>
        <dbReference type="Proteomes" id="UP000475265"/>
    </source>
</evidence>
<reference evidence="6 7" key="1">
    <citation type="submission" date="2019-12" db="EMBL/GenBank/DDBJ databases">
        <title>Endophytic bacteria associated with Panax ginseng seedlings.</title>
        <authorList>
            <person name="Park J.M."/>
            <person name="Shin R."/>
            <person name="Jo S.H."/>
        </authorList>
    </citation>
    <scope>NUCLEOTIDE SEQUENCE [LARGE SCALE GENOMIC DNA]</scope>
    <source>
        <strain evidence="6 7">PgKB32</strain>
    </source>
</reference>
<evidence type="ECO:0000256" key="3">
    <source>
        <dbReference type="ARBA" id="ARBA00022676"/>
    </source>
</evidence>
<accession>A0A6L5BQT6</accession>
<dbReference type="Proteomes" id="UP000475265">
    <property type="component" value="Unassembled WGS sequence"/>
</dbReference>
<keyword evidence="3 6" id="KW-0328">Glycosyltransferase</keyword>
<dbReference type="Gene3D" id="3.90.550.10">
    <property type="entry name" value="Spore Coat Polysaccharide Biosynthesis Protein SpsA, Chain A"/>
    <property type="match status" value="1"/>
</dbReference>
<proteinExistence type="inferred from homology"/>
<name>A0A6L5BQT6_9PSED</name>
<dbReference type="Pfam" id="PF00535">
    <property type="entry name" value="Glycos_transf_2"/>
    <property type="match status" value="1"/>
</dbReference>
<gene>
    <name evidence="6" type="ORF">FX983_05477</name>
</gene>
<evidence type="ECO:0000259" key="5">
    <source>
        <dbReference type="Pfam" id="PF00535"/>
    </source>
</evidence>
<keyword evidence="2" id="KW-0997">Cell inner membrane</keyword>
<protein>
    <submittedName>
        <fullName evidence="6">Putative glycosyltransferase EpsE</fullName>
        <ecNumber evidence="6">2.4.-.-</ecNumber>
    </submittedName>
</protein>
<dbReference type="PANTHER" id="PTHR43685:SF5">
    <property type="entry name" value="GLYCOSYLTRANSFERASE EPSE-RELATED"/>
    <property type="match status" value="1"/>
</dbReference>
<evidence type="ECO:0000256" key="1">
    <source>
        <dbReference type="ARBA" id="ARBA00006739"/>
    </source>
</evidence>